<evidence type="ECO:0000256" key="2">
    <source>
        <dbReference type="SAM" id="Phobius"/>
    </source>
</evidence>
<name>A0A4Z1BX99_9GAMM</name>
<feature type="transmembrane region" description="Helical" evidence="2">
    <location>
        <begin position="12"/>
        <end position="30"/>
    </location>
</feature>
<proteinExistence type="predicted"/>
<evidence type="ECO:0000313" key="4">
    <source>
        <dbReference type="EMBL" id="TGN41859.1"/>
    </source>
</evidence>
<organism evidence="4 5">
    <name type="scientific">Marinobacter confluentis</name>
    <dbReference type="NCBI Taxonomy" id="1697557"/>
    <lineage>
        <taxon>Bacteria</taxon>
        <taxon>Pseudomonadati</taxon>
        <taxon>Pseudomonadota</taxon>
        <taxon>Gammaproteobacteria</taxon>
        <taxon>Pseudomonadales</taxon>
        <taxon>Marinobacteraceae</taxon>
        <taxon>Marinobacter</taxon>
    </lineage>
</organism>
<feature type="region of interest" description="Disordered" evidence="1">
    <location>
        <begin position="438"/>
        <end position="516"/>
    </location>
</feature>
<dbReference type="OrthoDB" id="5493674at2"/>
<sequence>MRQNQRGQVMPVLMLVVMAVLIVAVVSYNMSRATVSKMELVNAADGAAYSGALQAARSMNFMAYTTRGMVANTIASGYMVAYVSHLRQLADGIDTISRPRMLMAEVIKIAAASYKEQAMALVGAGDSEFADDADEPLLPDGTPLSDDGEPPDDWTDAYEPPGDGSLQEEADDARKKAGKSAGDKFQAAGRAGGAALDMLATTLGYGTIPLTDLLNTAYAGIQLAEYLAMSTVIDNTMSQVALGYGADISVADTTSKEMYAWMLPIRPGLDGFGLSVPGKVDFNLGNHLRTRMASGGSPIGAIAGTISGLAFNGLDAENDFSHKDNTSLSPMDRLIGDTTTTEDDHYISKQRAWRQCFQMVPPVPPINYPVPVPLPPVVPLGTDDSGRIITTPPCTPPFVPPALPSMSQIAIDKTGGSDFFFAQANGSENGRDILKKRREKWEGDPEPDPSGTPGYDFDPFDGYAGDSANSVSISSEPRPNADIAGRANTDASGRRRSGTSSNNSYSDLTETSPYRQAARNAKQAVVEAFKTRLYNSPLGKKSGVKGLATTLARGASWGADWQSEDSIKMGAFIWRPQWSKKVPFIDIKDTLYNSGFDFEGNELAWGGATAKEFWPTYQGVPLYMALMEVPWTDGLSFGLEAREDRAIEVTVTRPISNSSLDLGFMAPPDDGEFQATASAEVFYYRQPADADNPSYKFGGDQVPGYFPKPGSDTAETLSPFGWLAADTISGMPWMDLMKNWYGQKWPHDQIATPIVGKLQEKIGISEELPNLLTPLWDARLVKY</sequence>
<dbReference type="EMBL" id="SRPF01000001">
    <property type="protein sequence ID" value="TGN41859.1"/>
    <property type="molecule type" value="Genomic_DNA"/>
</dbReference>
<gene>
    <name evidence="4" type="ORF">E5Q11_04890</name>
</gene>
<accession>A0A4Z1BX99</accession>
<dbReference type="InterPro" id="IPR028087">
    <property type="entry name" value="Tad_N"/>
</dbReference>
<feature type="region of interest" description="Disordered" evidence="1">
    <location>
        <begin position="131"/>
        <end position="181"/>
    </location>
</feature>
<keyword evidence="2" id="KW-0812">Transmembrane</keyword>
<reference evidence="4 5" key="1">
    <citation type="submission" date="2019-04" db="EMBL/GenBank/DDBJ databases">
        <authorList>
            <person name="Park S."/>
            <person name="Yoon J.-H."/>
        </authorList>
    </citation>
    <scope>NUCLEOTIDE SEQUENCE [LARGE SCALE GENOMIC DNA]</scope>
    <source>
        <strain evidence="4 5">HJM-18</strain>
    </source>
</reference>
<protein>
    <recommendedName>
        <fullName evidence="3">Putative Flp pilus-assembly TadG-like N-terminal domain-containing protein</fullName>
    </recommendedName>
</protein>
<evidence type="ECO:0000256" key="1">
    <source>
        <dbReference type="SAM" id="MobiDB-lite"/>
    </source>
</evidence>
<dbReference type="RefSeq" id="WP_135802244.1">
    <property type="nucleotide sequence ID" value="NZ_SRPF01000001.1"/>
</dbReference>
<evidence type="ECO:0000259" key="3">
    <source>
        <dbReference type="Pfam" id="PF13400"/>
    </source>
</evidence>
<dbReference type="AlphaFoldDB" id="A0A4Z1BX99"/>
<dbReference type="Pfam" id="PF13400">
    <property type="entry name" value="Tad"/>
    <property type="match status" value="1"/>
</dbReference>
<keyword evidence="2" id="KW-0472">Membrane</keyword>
<comment type="caution">
    <text evidence="4">The sequence shown here is derived from an EMBL/GenBank/DDBJ whole genome shotgun (WGS) entry which is preliminary data.</text>
</comment>
<dbReference type="Proteomes" id="UP000298325">
    <property type="component" value="Unassembled WGS sequence"/>
</dbReference>
<keyword evidence="2" id="KW-1133">Transmembrane helix</keyword>
<evidence type="ECO:0000313" key="5">
    <source>
        <dbReference type="Proteomes" id="UP000298325"/>
    </source>
</evidence>
<keyword evidence="5" id="KW-1185">Reference proteome</keyword>
<feature type="domain" description="Putative Flp pilus-assembly TadG-like N-terminal" evidence="3">
    <location>
        <begin position="7"/>
        <end position="52"/>
    </location>
</feature>
<feature type="compositionally biased region" description="Acidic residues" evidence="1">
    <location>
        <begin position="146"/>
        <end position="156"/>
    </location>
</feature>
<feature type="compositionally biased region" description="Polar residues" evidence="1">
    <location>
        <begin position="467"/>
        <end position="477"/>
    </location>
</feature>